<feature type="compositionally biased region" description="Polar residues" evidence="6">
    <location>
        <begin position="8"/>
        <end position="23"/>
    </location>
</feature>
<gene>
    <name evidence="8" type="ORF">MSPICULIGERA_LOCUS20725</name>
</gene>
<dbReference type="Pfam" id="PF01363">
    <property type="entry name" value="FYVE"/>
    <property type="match status" value="1"/>
</dbReference>
<dbReference type="SUPFAM" id="SSF57903">
    <property type="entry name" value="FYVE/PHD zinc finger"/>
    <property type="match status" value="1"/>
</dbReference>
<dbReference type="GO" id="GO:0006897">
    <property type="term" value="P:endocytosis"/>
    <property type="evidence" value="ECO:0007669"/>
    <property type="project" value="TreeGrafter"/>
</dbReference>
<feature type="region of interest" description="Disordered" evidence="6">
    <location>
        <begin position="411"/>
        <end position="434"/>
    </location>
</feature>
<reference evidence="8" key="1">
    <citation type="submission" date="2023-06" db="EMBL/GenBank/DDBJ databases">
        <authorList>
            <person name="Delattre M."/>
        </authorList>
    </citation>
    <scope>NUCLEOTIDE SEQUENCE</scope>
    <source>
        <strain evidence="8">AF72</strain>
    </source>
</reference>
<keyword evidence="5" id="KW-0175">Coiled coil</keyword>
<dbReference type="InterPro" id="IPR011011">
    <property type="entry name" value="Znf_FYVE_PHD"/>
</dbReference>
<sequence>MLRKLKAQVTQVANEQPMTSMENPNFLLNDEPASTRRASNTSSGPAFASKEDEVDELRHQIRDEKNFSTELKKELDRLHAVFSQSQDVPKEEVPYLMQQIQMLEAGKSMVTQRMLELEKEGGTLKRQAESAFQDKKEVMDRLKALTQKVRTLTEDNEEKKTENAVMCDELLRVKSAMADLEKEMDKLSQTLDERPSEDDVAVLRKELVRAQQLMDDITLQKDAEIQKQIEDLHSLTSERDKLKFVVGEMERQIREQGEGSSKASEQLSGLSEKAATTAKDLEAAKRELEEVRQQLKNKTNEAAAVSEKAATLEADLSARNDKIRQLEEELHTGKSSIEGSNEILVKKEQKLLEAQQTLNQANETQKSLEAKIQELEGQLDAEKQAAKRLTSEKNELDEKVAALVGKLTAEGEQLKNKDSHAQAQESKLQQLGDANEELTRTVAKKDEAIKELRLQLETQTKEIATLKDNASDLLSKISEGEGGAKMAIDQLNEEKKKLLEDITLLGESLKEQKSEAEEQTENLKKELKHKERDHVEEIKKRSQAHEALSSQLNILNEELVKKSNQFEEIEKEREEERQKNAAHFAKLKEAIVARDGSLTAANGQIEELTSQVAALQKRVEEKDKALVDSKNQIEHSLDTVKLAEEKAKQMAELLRNVENERSQIRDELDSTRKENEILQQNLNALTSDLAEKQKHFSSKVSMLEGQLEENLRTNDEMLQVNRELTHAKEKLEKEKAAVEAKLNLESAQSEETSGKLSQLSLELEMERSARSTAEENAKQKEIELADLHRQIEESSEREKLDQTRVRELEEEKLSIMRNAEEQFQDDCKRIKEYEEKVKSYDAEFTKLSEELNEREEKIESLNKATSRLETVIAQKDEEILEVGDRLKQFEGTLAQELASFEQRESIVSGKVIELENQLDAANLTEGKLRSELATNQKEMDHMKDQNSKQTKQIAKLQEAYESVNKQLVEERIEATAKYNEKQEEMVALQHQLDLANESLLALQDKSASELSASERKVESLLSEISTKQSEIDGVERTLTELGGKNAELLQQVASWEDEKKALIERCLNTESDLDFERERALENKRRFDDALGAMHELGRANQSLQMDMSKQLSRKWLDDNEAVNCTTCGKGFSLTVRKHHCRVCGLIFCGTCSNHTVKLASHKNPVRACETCYQEVLSR</sequence>
<dbReference type="InterPro" id="IPR017455">
    <property type="entry name" value="Znf_FYVE-rel"/>
</dbReference>
<dbReference type="InterPro" id="IPR000306">
    <property type="entry name" value="Znf_FYVE"/>
</dbReference>
<feature type="compositionally biased region" description="Basic and acidic residues" evidence="6">
    <location>
        <begin position="510"/>
        <end position="544"/>
    </location>
</feature>
<dbReference type="GO" id="GO:0008270">
    <property type="term" value="F:zinc ion binding"/>
    <property type="evidence" value="ECO:0007669"/>
    <property type="project" value="UniProtKB-KW"/>
</dbReference>
<dbReference type="AlphaFoldDB" id="A0AA36DA67"/>
<keyword evidence="9" id="KW-1185">Reference proteome</keyword>
<feature type="non-terminal residue" evidence="8">
    <location>
        <position position="1179"/>
    </location>
</feature>
<dbReference type="PROSITE" id="PS50178">
    <property type="entry name" value="ZF_FYVE"/>
    <property type="match status" value="1"/>
</dbReference>
<evidence type="ECO:0000259" key="7">
    <source>
        <dbReference type="PROSITE" id="PS50178"/>
    </source>
</evidence>
<dbReference type="Gene3D" id="1.20.5.390">
    <property type="entry name" value="L1 transposable element, trimerization domain"/>
    <property type="match status" value="1"/>
</dbReference>
<proteinExistence type="predicted"/>
<dbReference type="EMBL" id="CATQJA010002664">
    <property type="protein sequence ID" value="CAJ0582595.1"/>
    <property type="molecule type" value="Genomic_DNA"/>
</dbReference>
<dbReference type="PANTHER" id="PTHR23164:SF30">
    <property type="entry name" value="EARLY ENDOSOME ANTIGEN 1"/>
    <property type="match status" value="1"/>
</dbReference>
<dbReference type="CDD" id="cd15730">
    <property type="entry name" value="FYVE_EEA1"/>
    <property type="match status" value="1"/>
</dbReference>
<feature type="coiled-coil region" evidence="5">
    <location>
        <begin position="911"/>
        <end position="1065"/>
    </location>
</feature>
<keyword evidence="1" id="KW-0479">Metal-binding</keyword>
<feature type="coiled-coil region" evidence="5">
    <location>
        <begin position="125"/>
        <end position="220"/>
    </location>
</feature>
<evidence type="ECO:0000256" key="3">
    <source>
        <dbReference type="ARBA" id="ARBA00022833"/>
    </source>
</evidence>
<dbReference type="GO" id="GO:0005545">
    <property type="term" value="F:1-phosphatidylinositol binding"/>
    <property type="evidence" value="ECO:0007669"/>
    <property type="project" value="TreeGrafter"/>
</dbReference>
<organism evidence="8 9">
    <name type="scientific">Mesorhabditis spiculigera</name>
    <dbReference type="NCBI Taxonomy" id="96644"/>
    <lineage>
        <taxon>Eukaryota</taxon>
        <taxon>Metazoa</taxon>
        <taxon>Ecdysozoa</taxon>
        <taxon>Nematoda</taxon>
        <taxon>Chromadorea</taxon>
        <taxon>Rhabditida</taxon>
        <taxon>Rhabditina</taxon>
        <taxon>Rhabditomorpha</taxon>
        <taxon>Rhabditoidea</taxon>
        <taxon>Rhabditidae</taxon>
        <taxon>Mesorhabditinae</taxon>
        <taxon>Mesorhabditis</taxon>
    </lineage>
</organism>
<evidence type="ECO:0000256" key="2">
    <source>
        <dbReference type="ARBA" id="ARBA00022771"/>
    </source>
</evidence>
<feature type="region of interest" description="Disordered" evidence="6">
    <location>
        <begin position="251"/>
        <end position="318"/>
    </location>
</feature>
<keyword evidence="2 4" id="KW-0863">Zinc-finger</keyword>
<evidence type="ECO:0000256" key="5">
    <source>
        <dbReference type="SAM" id="Coils"/>
    </source>
</evidence>
<evidence type="ECO:0000256" key="4">
    <source>
        <dbReference type="PROSITE-ProRule" id="PRU00091"/>
    </source>
</evidence>
<feature type="region of interest" description="Disordered" evidence="6">
    <location>
        <begin position="1"/>
        <end position="54"/>
    </location>
</feature>
<feature type="region of interest" description="Disordered" evidence="6">
    <location>
        <begin position="510"/>
        <end position="547"/>
    </location>
</feature>
<dbReference type="Gene3D" id="3.30.40.10">
    <property type="entry name" value="Zinc/RING finger domain, C3HC4 (zinc finger)"/>
    <property type="match status" value="1"/>
</dbReference>
<dbReference type="Proteomes" id="UP001177023">
    <property type="component" value="Unassembled WGS sequence"/>
</dbReference>
<dbReference type="SUPFAM" id="SSF57997">
    <property type="entry name" value="Tropomyosin"/>
    <property type="match status" value="1"/>
</dbReference>
<name>A0AA36DA67_9BILA</name>
<dbReference type="GO" id="GO:0005769">
    <property type="term" value="C:early endosome"/>
    <property type="evidence" value="ECO:0007669"/>
    <property type="project" value="TreeGrafter"/>
</dbReference>
<comment type="caution">
    <text evidence="8">The sequence shown here is derived from an EMBL/GenBank/DDBJ whole genome shotgun (WGS) entry which is preliminary data.</text>
</comment>
<feature type="domain" description="FYVE-type" evidence="7">
    <location>
        <begin position="1119"/>
        <end position="1177"/>
    </location>
</feature>
<feature type="compositionally biased region" description="Polar residues" evidence="6">
    <location>
        <begin position="258"/>
        <end position="269"/>
    </location>
</feature>
<evidence type="ECO:0000256" key="6">
    <source>
        <dbReference type="SAM" id="MobiDB-lite"/>
    </source>
</evidence>
<evidence type="ECO:0000313" key="8">
    <source>
        <dbReference type="EMBL" id="CAJ0582595.1"/>
    </source>
</evidence>
<keyword evidence="3" id="KW-0862">Zinc</keyword>
<dbReference type="InterPro" id="IPR013083">
    <property type="entry name" value="Znf_RING/FYVE/PHD"/>
</dbReference>
<feature type="compositionally biased region" description="Basic and acidic residues" evidence="6">
    <location>
        <begin position="279"/>
        <end position="293"/>
    </location>
</feature>
<evidence type="ECO:0000256" key="1">
    <source>
        <dbReference type="ARBA" id="ARBA00022723"/>
    </source>
</evidence>
<dbReference type="SUPFAM" id="SSF69979">
    <property type="entry name" value="Eea1 homodimerisation domain"/>
    <property type="match status" value="1"/>
</dbReference>
<dbReference type="PANTHER" id="PTHR23164">
    <property type="entry name" value="EARLY ENDOSOME ANTIGEN 1"/>
    <property type="match status" value="1"/>
</dbReference>
<accession>A0AA36DA67</accession>
<dbReference type="SMART" id="SM00064">
    <property type="entry name" value="FYVE"/>
    <property type="match status" value="1"/>
</dbReference>
<protein>
    <recommendedName>
        <fullName evidence="7">FYVE-type domain-containing protein</fullName>
    </recommendedName>
</protein>
<evidence type="ECO:0000313" key="9">
    <source>
        <dbReference type="Proteomes" id="UP001177023"/>
    </source>
</evidence>